<feature type="transmembrane region" description="Helical" evidence="8">
    <location>
        <begin position="100"/>
        <end position="123"/>
    </location>
</feature>
<dbReference type="Pfam" id="PF01235">
    <property type="entry name" value="Na_Ala_symp"/>
    <property type="match status" value="1"/>
</dbReference>
<feature type="transmembrane region" description="Helical" evidence="8">
    <location>
        <begin position="242"/>
        <end position="265"/>
    </location>
</feature>
<keyword evidence="3 8" id="KW-0813">Transport</keyword>
<dbReference type="PANTHER" id="PTHR30330">
    <property type="entry name" value="AGSS FAMILY TRANSPORTER, SODIUM-ALANINE"/>
    <property type="match status" value="1"/>
</dbReference>
<evidence type="ECO:0000256" key="8">
    <source>
        <dbReference type="RuleBase" id="RU363064"/>
    </source>
</evidence>
<dbReference type="GO" id="GO:0005283">
    <property type="term" value="F:amino acid:sodium symporter activity"/>
    <property type="evidence" value="ECO:0007669"/>
    <property type="project" value="InterPro"/>
</dbReference>
<comment type="similarity">
    <text evidence="2 8">Belongs to the alanine or glycine:cation symporter (AGCS) (TC 2.A.25) family.</text>
</comment>
<dbReference type="NCBIfam" id="TIGR00835">
    <property type="entry name" value="agcS"/>
    <property type="match status" value="1"/>
</dbReference>
<evidence type="ECO:0000256" key="6">
    <source>
        <dbReference type="ARBA" id="ARBA00022989"/>
    </source>
</evidence>
<keyword evidence="8" id="KW-0769">Symport</keyword>
<feature type="transmembrane region" description="Helical" evidence="8">
    <location>
        <begin position="388"/>
        <end position="405"/>
    </location>
</feature>
<name>A0A943I4G8_9FIRM</name>
<evidence type="ECO:0000256" key="4">
    <source>
        <dbReference type="ARBA" id="ARBA00022475"/>
    </source>
</evidence>
<keyword evidence="5 8" id="KW-0812">Transmembrane</keyword>
<feature type="transmembrane region" description="Helical" evidence="8">
    <location>
        <begin position="306"/>
        <end position="327"/>
    </location>
</feature>
<dbReference type="InterPro" id="IPR001463">
    <property type="entry name" value="Na/Ala_symport"/>
</dbReference>
<dbReference type="PRINTS" id="PR00175">
    <property type="entry name" value="NAALASMPORT"/>
</dbReference>
<evidence type="ECO:0000256" key="7">
    <source>
        <dbReference type="ARBA" id="ARBA00023136"/>
    </source>
</evidence>
<evidence type="ECO:0000256" key="5">
    <source>
        <dbReference type="ARBA" id="ARBA00022692"/>
    </source>
</evidence>
<dbReference type="Gene3D" id="1.20.1740.10">
    <property type="entry name" value="Amino acid/polyamine transporter I"/>
    <property type="match status" value="1"/>
</dbReference>
<accession>A0A943I4G8</accession>
<feature type="transmembrane region" description="Helical" evidence="8">
    <location>
        <begin position="212"/>
        <end position="230"/>
    </location>
</feature>
<comment type="subcellular location">
    <subcellularLocation>
        <location evidence="1 8">Cell membrane</location>
        <topology evidence="1 8">Multi-pass membrane protein</topology>
    </subcellularLocation>
</comment>
<evidence type="ECO:0000256" key="2">
    <source>
        <dbReference type="ARBA" id="ARBA00009261"/>
    </source>
</evidence>
<feature type="transmembrane region" description="Helical" evidence="8">
    <location>
        <begin position="339"/>
        <end position="367"/>
    </location>
</feature>
<feature type="transmembrane region" description="Helical" evidence="8">
    <location>
        <begin position="152"/>
        <end position="173"/>
    </location>
</feature>
<sequence length="473" mass="51285">MNAVLEAILTFTNWIWGIPMLILLVGGGCFLAVRLDMLPYRKLPFILTHTIGKSFRRSEGSDGQFSGWQAASGALASTLGAGNIVGTAMAIAFGGPGSVFWLWIAGLAACAVKYTEVTTAMIYREIDQKGNWVGGPQYYLGNATGWKWTGELYTILCLFALFFAASAQIGSGVDHLVALGANRTLSALILTLFCIAVVVGGMRNLLAVSEKIVPFMSILYVGGALLVILLNIENFPHAFYSIFRYAFTGKAAVGGFAGATLAACIRWGICRGVYSNDAGTGYTTMVHTVAAVNHPVQQGMWGVFEAFFDTLVVCNLTCFAILCTGIWTSPGVTASTMTAAAFSSAIGTAGSWIVSIALLLFTFTTACAQIEFSCVSLVKLIGPKGKTYGRWVLLFMTFIGGMIGIETMINYVDFGTALMTTINMFCILLCHQHVIKTSKEYFANPEKWEHMKWPKWEAMERSFQQNQSSENKQ</sequence>
<dbReference type="EMBL" id="JAGZCZ010000006">
    <property type="protein sequence ID" value="MBS5519892.1"/>
    <property type="molecule type" value="Genomic_DNA"/>
</dbReference>
<dbReference type="GO" id="GO:0005886">
    <property type="term" value="C:plasma membrane"/>
    <property type="evidence" value="ECO:0007669"/>
    <property type="project" value="UniProtKB-SubCell"/>
</dbReference>
<comment type="caution">
    <text evidence="9">The sequence shown here is derived from an EMBL/GenBank/DDBJ whole genome shotgun (WGS) entry which is preliminary data.</text>
</comment>
<keyword evidence="4 8" id="KW-1003">Cell membrane</keyword>
<evidence type="ECO:0000256" key="3">
    <source>
        <dbReference type="ARBA" id="ARBA00022448"/>
    </source>
</evidence>
<dbReference type="PANTHER" id="PTHR30330:SF3">
    <property type="entry name" value="TRANSCRIPTIONAL REGULATOR, LRP FAMILY"/>
    <property type="match status" value="1"/>
</dbReference>
<feature type="transmembrane region" description="Helical" evidence="8">
    <location>
        <begin position="185"/>
        <end position="205"/>
    </location>
</feature>
<organism evidence="9 10">
    <name type="scientific">Acidaminococcus intestini</name>
    <dbReference type="NCBI Taxonomy" id="187327"/>
    <lineage>
        <taxon>Bacteria</taxon>
        <taxon>Bacillati</taxon>
        <taxon>Bacillota</taxon>
        <taxon>Negativicutes</taxon>
        <taxon>Acidaminococcales</taxon>
        <taxon>Acidaminococcaceae</taxon>
        <taxon>Acidaminococcus</taxon>
    </lineage>
</organism>
<gene>
    <name evidence="9" type="ORF">KHX13_06120</name>
</gene>
<dbReference type="AlphaFoldDB" id="A0A943I4G8"/>
<dbReference type="Proteomes" id="UP000754226">
    <property type="component" value="Unassembled WGS sequence"/>
</dbReference>
<evidence type="ECO:0000313" key="10">
    <source>
        <dbReference type="Proteomes" id="UP000754226"/>
    </source>
</evidence>
<protein>
    <submittedName>
        <fullName evidence="9">Sodium:alanine symporter family protein</fullName>
    </submittedName>
</protein>
<evidence type="ECO:0000256" key="1">
    <source>
        <dbReference type="ARBA" id="ARBA00004651"/>
    </source>
</evidence>
<keyword evidence="6 8" id="KW-1133">Transmembrane helix</keyword>
<evidence type="ECO:0000313" key="9">
    <source>
        <dbReference type="EMBL" id="MBS5519892.1"/>
    </source>
</evidence>
<keyword evidence="7 8" id="KW-0472">Membrane</keyword>
<reference evidence="9" key="1">
    <citation type="submission" date="2021-02" db="EMBL/GenBank/DDBJ databases">
        <title>Infant gut strain persistence is associated with maternal origin, phylogeny, and functional potential including surface adhesion and iron acquisition.</title>
        <authorList>
            <person name="Lou Y.C."/>
        </authorList>
    </citation>
    <scope>NUCLEOTIDE SEQUENCE</scope>
    <source>
        <strain evidence="9">L3_106_000M1_dasL3_106_000M1_concoct_15</strain>
    </source>
</reference>
<feature type="transmembrane region" description="Helical" evidence="8">
    <location>
        <begin position="411"/>
        <end position="430"/>
    </location>
</feature>
<feature type="transmembrane region" description="Helical" evidence="8">
    <location>
        <begin position="14"/>
        <end position="33"/>
    </location>
</feature>
<proteinExistence type="inferred from homology"/>